<dbReference type="EMBL" id="CABDUW010002221">
    <property type="protein sequence ID" value="VTJ85942.1"/>
    <property type="molecule type" value="Genomic_DNA"/>
</dbReference>
<gene>
    <name evidence="1" type="ORF">MONAX_5E007778</name>
</gene>
<reference evidence="1" key="1">
    <citation type="submission" date="2019-04" db="EMBL/GenBank/DDBJ databases">
        <authorList>
            <person name="Alioto T."/>
            <person name="Alioto T."/>
        </authorList>
    </citation>
    <scope>NUCLEOTIDE SEQUENCE [LARGE SCALE GENOMIC DNA]</scope>
</reference>
<evidence type="ECO:0000313" key="2">
    <source>
        <dbReference type="Proteomes" id="UP000335636"/>
    </source>
</evidence>
<protein>
    <submittedName>
        <fullName evidence="1">Uncharacterized protein</fullName>
    </submittedName>
</protein>
<keyword evidence="2" id="KW-1185">Reference proteome</keyword>
<dbReference type="AlphaFoldDB" id="A0A5E4CY95"/>
<proteinExistence type="predicted"/>
<sequence>MLKLQVLRGHLTSLPESGPVLQTVPCFGSFLQASAADVVLLRGGCTALQGRSPPDVKLRPEQLGDISEVPELSLKGTTESTDFNVIFSREPVSVPTLDTLHLLHPEVFFLDVAVAGKNAALNATEADTAADPWRSPGDAAPTAEVAAAVDPLPTANNHCHYRCYHSLKGCFGEDSRFGCTWLHLFWDTVLAGLPQDPLSGDFSWDLQVQCGGSCRFGGVWGLPAKSAGGPCLADASRNCSFA</sequence>
<accession>A0A5E4CY95</accession>
<evidence type="ECO:0000313" key="1">
    <source>
        <dbReference type="EMBL" id="VTJ85942.1"/>
    </source>
</evidence>
<organism evidence="1 2">
    <name type="scientific">Marmota monax</name>
    <name type="common">Woodchuck</name>
    <dbReference type="NCBI Taxonomy" id="9995"/>
    <lineage>
        <taxon>Eukaryota</taxon>
        <taxon>Metazoa</taxon>
        <taxon>Chordata</taxon>
        <taxon>Craniata</taxon>
        <taxon>Vertebrata</taxon>
        <taxon>Euteleostomi</taxon>
        <taxon>Mammalia</taxon>
        <taxon>Eutheria</taxon>
        <taxon>Euarchontoglires</taxon>
        <taxon>Glires</taxon>
        <taxon>Rodentia</taxon>
        <taxon>Sciuromorpha</taxon>
        <taxon>Sciuridae</taxon>
        <taxon>Xerinae</taxon>
        <taxon>Marmotini</taxon>
        <taxon>Marmota</taxon>
    </lineage>
</organism>
<dbReference type="Proteomes" id="UP000335636">
    <property type="component" value="Unassembled WGS sequence"/>
</dbReference>
<comment type="caution">
    <text evidence="1">The sequence shown here is derived from an EMBL/GenBank/DDBJ whole genome shotgun (WGS) entry which is preliminary data.</text>
</comment>
<name>A0A5E4CY95_MARMO</name>